<dbReference type="InterPro" id="IPR032675">
    <property type="entry name" value="LRR_dom_sf"/>
</dbReference>
<evidence type="ECO:0000256" key="2">
    <source>
        <dbReference type="ARBA" id="ARBA00022729"/>
    </source>
</evidence>
<comment type="caution">
    <text evidence="6">The sequence shown here is derived from an EMBL/GenBank/DDBJ whole genome shotgun (WGS) entry which is preliminary data.</text>
</comment>
<keyword evidence="5" id="KW-0812">Transmembrane</keyword>
<keyword evidence="3" id="KW-0677">Repeat</keyword>
<feature type="transmembrane region" description="Helical" evidence="5">
    <location>
        <begin position="262"/>
        <end position="285"/>
    </location>
</feature>
<dbReference type="Pfam" id="PF13855">
    <property type="entry name" value="LRR_8"/>
    <property type="match status" value="1"/>
</dbReference>
<evidence type="ECO:0000256" key="4">
    <source>
        <dbReference type="SAM" id="MobiDB-lite"/>
    </source>
</evidence>
<gene>
    <name evidence="6" type="ORF">CVLEPA_LOCUS31704</name>
</gene>
<dbReference type="InterPro" id="IPR001611">
    <property type="entry name" value="Leu-rich_rpt"/>
</dbReference>
<dbReference type="PANTHER" id="PTHR24369">
    <property type="entry name" value="ANTIGEN BSP, PUTATIVE-RELATED"/>
    <property type="match status" value="1"/>
</dbReference>
<dbReference type="Gene3D" id="3.80.10.10">
    <property type="entry name" value="Ribonuclease Inhibitor"/>
    <property type="match status" value="1"/>
</dbReference>
<dbReference type="EMBL" id="CAWYQH010000174">
    <property type="protein sequence ID" value="CAK8698247.1"/>
    <property type="molecule type" value="Genomic_DNA"/>
</dbReference>
<feature type="region of interest" description="Disordered" evidence="4">
    <location>
        <begin position="314"/>
        <end position="335"/>
    </location>
</feature>
<dbReference type="SMART" id="SM00369">
    <property type="entry name" value="LRR_TYP"/>
    <property type="match status" value="3"/>
</dbReference>
<reference evidence="6 7" key="1">
    <citation type="submission" date="2024-02" db="EMBL/GenBank/DDBJ databases">
        <authorList>
            <person name="Daric V."/>
            <person name="Darras S."/>
        </authorList>
    </citation>
    <scope>NUCLEOTIDE SEQUENCE [LARGE SCALE GENOMIC DNA]</scope>
</reference>
<dbReference type="Proteomes" id="UP001642483">
    <property type="component" value="Unassembled WGS sequence"/>
</dbReference>
<keyword evidence="2" id="KW-0732">Signal</keyword>
<keyword evidence="5" id="KW-1133">Transmembrane helix</keyword>
<dbReference type="SUPFAM" id="SSF52058">
    <property type="entry name" value="L domain-like"/>
    <property type="match status" value="1"/>
</dbReference>
<organism evidence="6 7">
    <name type="scientific">Clavelina lepadiformis</name>
    <name type="common">Light-bulb sea squirt</name>
    <name type="synonym">Ascidia lepadiformis</name>
    <dbReference type="NCBI Taxonomy" id="159417"/>
    <lineage>
        <taxon>Eukaryota</taxon>
        <taxon>Metazoa</taxon>
        <taxon>Chordata</taxon>
        <taxon>Tunicata</taxon>
        <taxon>Ascidiacea</taxon>
        <taxon>Aplousobranchia</taxon>
        <taxon>Clavelinidae</taxon>
        <taxon>Clavelina</taxon>
    </lineage>
</organism>
<evidence type="ECO:0000256" key="3">
    <source>
        <dbReference type="ARBA" id="ARBA00022737"/>
    </source>
</evidence>
<feature type="compositionally biased region" description="Basic and acidic residues" evidence="4">
    <location>
        <begin position="321"/>
        <end position="333"/>
    </location>
</feature>
<dbReference type="InterPro" id="IPR050541">
    <property type="entry name" value="LRR_TM_domain-containing"/>
</dbReference>
<dbReference type="InterPro" id="IPR003591">
    <property type="entry name" value="Leu-rich_rpt_typical-subtyp"/>
</dbReference>
<accession>A0ABP0H3B2</accession>
<protein>
    <submittedName>
        <fullName evidence="6">Uncharacterized protein</fullName>
    </submittedName>
</protein>
<keyword evidence="1" id="KW-0433">Leucine-rich repeat</keyword>
<name>A0ABP0H3B2_CLALP</name>
<keyword evidence="7" id="KW-1185">Reference proteome</keyword>
<evidence type="ECO:0000256" key="5">
    <source>
        <dbReference type="SAM" id="Phobius"/>
    </source>
</evidence>
<evidence type="ECO:0000313" key="7">
    <source>
        <dbReference type="Proteomes" id="UP001642483"/>
    </source>
</evidence>
<feature type="transmembrane region" description="Helical" evidence="5">
    <location>
        <begin position="12"/>
        <end position="31"/>
    </location>
</feature>
<dbReference type="PROSITE" id="PS51450">
    <property type="entry name" value="LRR"/>
    <property type="match status" value="1"/>
</dbReference>
<evidence type="ECO:0000313" key="6">
    <source>
        <dbReference type="EMBL" id="CAK8698247.1"/>
    </source>
</evidence>
<sequence>MASKVQTKWKNVISWILFCLFYTYYLDFLLAEALRNECRPIHEEYGQNEFRVNCQSLKLTSVPRGISTMATHLFLDHNQIMSLNSTSFAELNELETLTLKGNRISTVAPDTFHTLHHLRQLDLSYNFLVTVPDSMLCPWTPPKVAVKLRGHTDDEMVLCPVNRSAFKSKKLMVRVDGNPWHCTCYLQEFFSRYLCPSADNDPCMNFSFVRRSNGYEDRDIGHCATPSLLNGLALQRLKTDADGQKTKTIVNLCVERQIGPDYALLVVILVWMGIMVIYVVHFVSWNNREISHHKNYIASLERCKEPKGQFEIASRPTSSYVEKEEKPDNDYKQSKTGLAINNTSLEKAQLMKIATEDNAFWS</sequence>
<dbReference type="PANTHER" id="PTHR24369:SF210">
    <property type="entry name" value="CHAOPTIN-RELATED"/>
    <property type="match status" value="1"/>
</dbReference>
<proteinExistence type="predicted"/>
<keyword evidence="5" id="KW-0472">Membrane</keyword>
<evidence type="ECO:0000256" key="1">
    <source>
        <dbReference type="ARBA" id="ARBA00022614"/>
    </source>
</evidence>